<dbReference type="OMA" id="AMNDCQC"/>
<dbReference type="RefSeq" id="XP_067484796.1">
    <property type="nucleotide sequence ID" value="XM_067623574.1"/>
</dbReference>
<dbReference type="GeneID" id="93576062"/>
<dbReference type="AlphaFoldDB" id="A0A1L9V191"/>
<reference evidence="7" key="1">
    <citation type="journal article" date="2017" name="Genome Biol.">
        <title>Comparative genomics reveals high biological diversity and specific adaptations in the industrially and medically important fungal genus Aspergillus.</title>
        <authorList>
            <person name="de Vries R.P."/>
            <person name="Riley R."/>
            <person name="Wiebenga A."/>
            <person name="Aguilar-Osorio G."/>
            <person name="Amillis S."/>
            <person name="Uchima C.A."/>
            <person name="Anderluh G."/>
            <person name="Asadollahi M."/>
            <person name="Askin M."/>
            <person name="Barry K."/>
            <person name="Battaglia E."/>
            <person name="Bayram O."/>
            <person name="Benocci T."/>
            <person name="Braus-Stromeyer S.A."/>
            <person name="Caldana C."/>
            <person name="Canovas D."/>
            <person name="Cerqueira G.C."/>
            <person name="Chen F."/>
            <person name="Chen W."/>
            <person name="Choi C."/>
            <person name="Clum A."/>
            <person name="Dos Santos R.A."/>
            <person name="Damasio A.R."/>
            <person name="Diallinas G."/>
            <person name="Emri T."/>
            <person name="Fekete E."/>
            <person name="Flipphi M."/>
            <person name="Freyberg S."/>
            <person name="Gallo A."/>
            <person name="Gournas C."/>
            <person name="Habgood R."/>
            <person name="Hainaut M."/>
            <person name="Harispe M.L."/>
            <person name="Henrissat B."/>
            <person name="Hilden K.S."/>
            <person name="Hope R."/>
            <person name="Hossain A."/>
            <person name="Karabika E."/>
            <person name="Karaffa L."/>
            <person name="Karanyi Z."/>
            <person name="Krasevec N."/>
            <person name="Kuo A."/>
            <person name="Kusch H."/>
            <person name="LaButti K."/>
            <person name="Lagendijk E.L."/>
            <person name="Lapidus A."/>
            <person name="Levasseur A."/>
            <person name="Lindquist E."/>
            <person name="Lipzen A."/>
            <person name="Logrieco A.F."/>
            <person name="MacCabe A."/>
            <person name="Maekelae M.R."/>
            <person name="Malavazi I."/>
            <person name="Melin P."/>
            <person name="Meyer V."/>
            <person name="Mielnichuk N."/>
            <person name="Miskei M."/>
            <person name="Molnar A.P."/>
            <person name="Mule G."/>
            <person name="Ngan C.Y."/>
            <person name="Orejas M."/>
            <person name="Orosz E."/>
            <person name="Ouedraogo J.P."/>
            <person name="Overkamp K.M."/>
            <person name="Park H.-S."/>
            <person name="Perrone G."/>
            <person name="Piumi F."/>
            <person name="Punt P.J."/>
            <person name="Ram A.F."/>
            <person name="Ramon A."/>
            <person name="Rauscher S."/>
            <person name="Record E."/>
            <person name="Riano-Pachon D.M."/>
            <person name="Robert V."/>
            <person name="Roehrig J."/>
            <person name="Ruller R."/>
            <person name="Salamov A."/>
            <person name="Salih N.S."/>
            <person name="Samson R.A."/>
            <person name="Sandor E."/>
            <person name="Sanguinetti M."/>
            <person name="Schuetze T."/>
            <person name="Sepcic K."/>
            <person name="Shelest E."/>
            <person name="Sherlock G."/>
            <person name="Sophianopoulou V."/>
            <person name="Squina F.M."/>
            <person name="Sun H."/>
            <person name="Susca A."/>
            <person name="Todd R.B."/>
            <person name="Tsang A."/>
            <person name="Unkles S.E."/>
            <person name="van de Wiele N."/>
            <person name="van Rossen-Uffink D."/>
            <person name="Oliveira J.V."/>
            <person name="Vesth T.C."/>
            <person name="Visser J."/>
            <person name="Yu J.-H."/>
            <person name="Zhou M."/>
            <person name="Andersen M.R."/>
            <person name="Archer D.B."/>
            <person name="Baker S.E."/>
            <person name="Benoit I."/>
            <person name="Brakhage A.A."/>
            <person name="Braus G.H."/>
            <person name="Fischer R."/>
            <person name="Frisvad J.C."/>
            <person name="Goldman G.H."/>
            <person name="Houbraken J."/>
            <person name="Oakley B."/>
            <person name="Pocsi I."/>
            <person name="Scazzocchio C."/>
            <person name="Seiboth B."/>
            <person name="vanKuyk P.A."/>
            <person name="Wortman J."/>
            <person name="Dyer P.S."/>
            <person name="Grigoriev I.V."/>
        </authorList>
    </citation>
    <scope>NUCLEOTIDE SEQUENCE [LARGE SCALE GENOMIC DNA]</scope>
    <source>
        <strain evidence="7">CBS 101740 / IMI 381727 / IBT 21946</strain>
    </source>
</reference>
<evidence type="ECO:0000256" key="4">
    <source>
        <dbReference type="ARBA" id="ARBA00023239"/>
    </source>
</evidence>
<dbReference type="PANTHER" id="PTHR33337">
    <property type="entry name" value="GFA DOMAIN-CONTAINING PROTEIN"/>
    <property type="match status" value="1"/>
</dbReference>
<sequence>MTTGSCFCGNVQIEFSGEPLIVALCHCHDCRKLTSALYSYNYVFKSNDVKISGNPKELPKTCDSGADIMNHFCGDCGTQLYGHKLNADGSPGETMIVRAGIFDDEIVNKYKPGHEVYSVRRICWLNPSDGAMQFEGMPPPL</sequence>
<dbReference type="PANTHER" id="PTHR33337:SF30">
    <property type="entry name" value="DUF636 DOMAIN PROTEIN (AFU_ORTHOLOGUE AFUA_1G03180)"/>
    <property type="match status" value="1"/>
</dbReference>
<dbReference type="PROSITE" id="PS51891">
    <property type="entry name" value="CENP_V_GFA"/>
    <property type="match status" value="1"/>
</dbReference>
<name>A0A1L9V191_ASPBC</name>
<dbReference type="Proteomes" id="UP000184499">
    <property type="component" value="Unassembled WGS sequence"/>
</dbReference>
<dbReference type="Pfam" id="PF04828">
    <property type="entry name" value="GFA"/>
    <property type="match status" value="1"/>
</dbReference>
<evidence type="ECO:0000256" key="3">
    <source>
        <dbReference type="ARBA" id="ARBA00022833"/>
    </source>
</evidence>
<dbReference type="SUPFAM" id="SSF51316">
    <property type="entry name" value="Mss4-like"/>
    <property type="match status" value="1"/>
</dbReference>
<dbReference type="InterPro" id="IPR006913">
    <property type="entry name" value="CENP-V/GFA"/>
</dbReference>
<accession>A0A1L9V191</accession>
<evidence type="ECO:0000256" key="2">
    <source>
        <dbReference type="ARBA" id="ARBA00022723"/>
    </source>
</evidence>
<keyword evidence="2" id="KW-0479">Metal-binding</keyword>
<dbReference type="GO" id="GO:0046872">
    <property type="term" value="F:metal ion binding"/>
    <property type="evidence" value="ECO:0007669"/>
    <property type="project" value="UniProtKB-KW"/>
</dbReference>
<keyword evidence="3" id="KW-0862">Zinc</keyword>
<dbReference type="EMBL" id="KV878679">
    <property type="protein sequence ID" value="OJJ77549.1"/>
    <property type="molecule type" value="Genomic_DNA"/>
</dbReference>
<dbReference type="VEuPathDB" id="FungiDB:ASPBRDRAFT_36758"/>
<feature type="domain" description="CENP-V/GFA" evidence="5">
    <location>
        <begin position="2"/>
        <end position="118"/>
    </location>
</feature>
<comment type="similarity">
    <text evidence="1">Belongs to the Gfa family.</text>
</comment>
<protein>
    <recommendedName>
        <fullName evidence="5">CENP-V/GFA domain-containing protein</fullName>
    </recommendedName>
</protein>
<keyword evidence="7" id="KW-1185">Reference proteome</keyword>
<dbReference type="GO" id="GO:0016846">
    <property type="term" value="F:carbon-sulfur lyase activity"/>
    <property type="evidence" value="ECO:0007669"/>
    <property type="project" value="InterPro"/>
</dbReference>
<organism evidence="6 7">
    <name type="scientific">Aspergillus brasiliensis (strain CBS 101740 / IMI 381727 / IBT 21946)</name>
    <dbReference type="NCBI Taxonomy" id="767769"/>
    <lineage>
        <taxon>Eukaryota</taxon>
        <taxon>Fungi</taxon>
        <taxon>Dikarya</taxon>
        <taxon>Ascomycota</taxon>
        <taxon>Pezizomycotina</taxon>
        <taxon>Eurotiomycetes</taxon>
        <taxon>Eurotiomycetidae</taxon>
        <taxon>Eurotiales</taxon>
        <taxon>Aspergillaceae</taxon>
        <taxon>Aspergillus</taxon>
        <taxon>Aspergillus subgen. Circumdati</taxon>
    </lineage>
</organism>
<keyword evidence="4" id="KW-0456">Lyase</keyword>
<proteinExistence type="inferred from homology"/>
<evidence type="ECO:0000259" key="5">
    <source>
        <dbReference type="PROSITE" id="PS51891"/>
    </source>
</evidence>
<dbReference type="OrthoDB" id="406544at2759"/>
<dbReference type="InterPro" id="IPR011057">
    <property type="entry name" value="Mss4-like_sf"/>
</dbReference>
<dbReference type="Gene3D" id="3.90.1590.10">
    <property type="entry name" value="glutathione-dependent formaldehyde- activating enzyme (gfa)"/>
    <property type="match status" value="1"/>
</dbReference>
<evidence type="ECO:0000313" key="7">
    <source>
        <dbReference type="Proteomes" id="UP000184499"/>
    </source>
</evidence>
<gene>
    <name evidence="6" type="ORF">ASPBRDRAFT_36758</name>
</gene>
<dbReference type="STRING" id="767769.A0A1L9V191"/>
<evidence type="ECO:0000256" key="1">
    <source>
        <dbReference type="ARBA" id="ARBA00005495"/>
    </source>
</evidence>
<evidence type="ECO:0000313" key="6">
    <source>
        <dbReference type="EMBL" id="OJJ77549.1"/>
    </source>
</evidence>